<organism evidence="1 2">
    <name type="scientific">Dorcoceras hygrometricum</name>
    <dbReference type="NCBI Taxonomy" id="472368"/>
    <lineage>
        <taxon>Eukaryota</taxon>
        <taxon>Viridiplantae</taxon>
        <taxon>Streptophyta</taxon>
        <taxon>Embryophyta</taxon>
        <taxon>Tracheophyta</taxon>
        <taxon>Spermatophyta</taxon>
        <taxon>Magnoliopsida</taxon>
        <taxon>eudicotyledons</taxon>
        <taxon>Gunneridae</taxon>
        <taxon>Pentapetalae</taxon>
        <taxon>asterids</taxon>
        <taxon>lamiids</taxon>
        <taxon>Lamiales</taxon>
        <taxon>Gesneriaceae</taxon>
        <taxon>Didymocarpoideae</taxon>
        <taxon>Trichosporeae</taxon>
        <taxon>Loxocarpinae</taxon>
        <taxon>Dorcoceras</taxon>
    </lineage>
</organism>
<dbReference type="AlphaFoldDB" id="A0A2Z7DAG2"/>
<reference evidence="1 2" key="1">
    <citation type="journal article" date="2015" name="Proc. Natl. Acad. Sci. U.S.A.">
        <title>The resurrection genome of Boea hygrometrica: A blueprint for survival of dehydration.</title>
        <authorList>
            <person name="Xiao L."/>
            <person name="Yang G."/>
            <person name="Zhang L."/>
            <person name="Yang X."/>
            <person name="Zhao S."/>
            <person name="Ji Z."/>
            <person name="Zhou Q."/>
            <person name="Hu M."/>
            <person name="Wang Y."/>
            <person name="Chen M."/>
            <person name="Xu Y."/>
            <person name="Jin H."/>
            <person name="Xiao X."/>
            <person name="Hu G."/>
            <person name="Bao F."/>
            <person name="Hu Y."/>
            <person name="Wan P."/>
            <person name="Li L."/>
            <person name="Deng X."/>
            <person name="Kuang T."/>
            <person name="Xiang C."/>
            <person name="Zhu J.K."/>
            <person name="Oliver M.J."/>
            <person name="He Y."/>
        </authorList>
    </citation>
    <scope>NUCLEOTIDE SEQUENCE [LARGE SCALE GENOMIC DNA]</scope>
    <source>
        <strain evidence="2">cv. XS01</strain>
    </source>
</reference>
<proteinExistence type="predicted"/>
<protein>
    <submittedName>
        <fullName evidence="1">Uncharacterized protein</fullName>
    </submittedName>
</protein>
<gene>
    <name evidence="1" type="ORF">F511_43591</name>
</gene>
<dbReference type="EMBL" id="KQ988042">
    <property type="protein sequence ID" value="KZV56582.1"/>
    <property type="molecule type" value="Genomic_DNA"/>
</dbReference>
<sequence length="74" mass="8285">MSTLVNSFGSMIVGVREATVNASFRCVLRDLMCIIDGAFRCHLYDVVWVSARELALTLESGGFKRWLRNLFGAI</sequence>
<evidence type="ECO:0000313" key="1">
    <source>
        <dbReference type="EMBL" id="KZV56582.1"/>
    </source>
</evidence>
<evidence type="ECO:0000313" key="2">
    <source>
        <dbReference type="Proteomes" id="UP000250235"/>
    </source>
</evidence>
<dbReference type="Proteomes" id="UP000250235">
    <property type="component" value="Unassembled WGS sequence"/>
</dbReference>
<accession>A0A2Z7DAG2</accession>
<name>A0A2Z7DAG2_9LAMI</name>
<keyword evidence="2" id="KW-1185">Reference proteome</keyword>